<dbReference type="PATRIC" id="fig|85962.47.peg.701"/>
<dbReference type="OrthoDB" id="9791032at2"/>
<sequence>MFQPLLDAFIESASIEKMVSKSPPPPLKIAVANWWGDEEIKEFKKSVLYFILSQRYAITLHQNPNESSDLVFSNPLGAARKILSYQNTKRVFYTGENESPNFNLFDYAIGFDELDFNDRYLRMPLYYAHLHYEAELVNDTTAPYKLKDNSLYALKKPSHHFKENHPNLCAVVNDESDLLKRGFASFVASNANAPMRNAFYDALNSIEPVTGGGSVRNTLGYKVGNKSEFLSQYKFNLCFENSQGYGYVTEKILDAYFSHTIPIYWGSPSVAKDFNPKSFVNVHDFNNFDEAIDYIKYLHTHPNAYLDMLYENPLNTLDGKAYFYQDLSFKKILDFFKTILENDTIYHNNPFIFYRDLHEPLISIDDLRVNYDDLRVNYDDLRVNYDDLRVNYDDLRVNYDDLRVNYDDLRVNYDDLRVNYDDLRVNYDDLRVNYDRLLQNASPLLELSQNTTFKIYRKAYQKSLPLLRTIRRWVKK</sequence>
<dbReference type="BioCyc" id="MetaCyc:HP_RS03210-MONOMER"/>
<name>O25366_HELPY</name>
<feature type="binding site" evidence="5">
    <location>
        <begin position="223"/>
        <end position="226"/>
    </location>
    <ligand>
        <name>substrate</name>
    </ligand>
</feature>
<organism evidence="10 11">
    <name type="scientific">Helicobacter pylori (strain ATCC 700392 / 26695)</name>
    <name type="common">Campylobacter pylori</name>
    <dbReference type="NCBI Taxonomy" id="85962"/>
    <lineage>
        <taxon>Bacteria</taxon>
        <taxon>Pseudomonadati</taxon>
        <taxon>Campylobacterota</taxon>
        <taxon>Epsilonproteobacteria</taxon>
        <taxon>Campylobacterales</taxon>
        <taxon>Helicobacteraceae</taxon>
        <taxon>Helicobacter</taxon>
    </lineage>
</organism>
<keyword evidence="4" id="KW-0448">Lipopolysaccharide biosynthesis</keyword>
<dbReference type="InterPro" id="IPR041058">
    <property type="entry name" value="FucT_N"/>
</dbReference>
<evidence type="ECO:0000313" key="11">
    <source>
        <dbReference type="Proteomes" id="UP000000429"/>
    </source>
</evidence>
<dbReference type="PANTHER" id="PTHR11929:SF194">
    <property type="entry name" value="ALPHA-(1,3)-FUCOSYLTRANSFERASE 10"/>
    <property type="match status" value="1"/>
</dbReference>
<keyword evidence="4" id="KW-0472">Membrane</keyword>
<dbReference type="RefSeq" id="WP_000487430.1">
    <property type="nucleotide sequence ID" value="NC_018939.1"/>
</dbReference>
<dbReference type="Pfam" id="PF00852">
    <property type="entry name" value="Glyco_transf_10"/>
    <property type="match status" value="1"/>
</dbReference>
<reference evidence="10 11" key="1">
    <citation type="journal article" date="1997" name="Nature">
        <title>The complete genome sequence of the gastric pathogen Helicobacter pylori.</title>
        <authorList>
            <person name="Tomb J.-F."/>
            <person name="White O."/>
            <person name="Kerlavage A.R."/>
            <person name="Clayton R.A."/>
            <person name="Sutton G.G."/>
            <person name="Fleischmann R.D."/>
            <person name="Ketchum K.A."/>
            <person name="Klenk H.P."/>
            <person name="Gill S."/>
            <person name="Dougherty B.A."/>
            <person name="Nelson K."/>
            <person name="Quackenbush J."/>
            <person name="Zhou L."/>
            <person name="Kirkness E.F."/>
            <person name="Peterson S."/>
            <person name="Loftus B."/>
            <person name="Richardson D."/>
            <person name="Dodson R."/>
            <person name="Khalak H.G."/>
            <person name="Glodek A."/>
            <person name="McKenney K."/>
            <person name="Fitzegerald L.M."/>
            <person name="Lee N."/>
            <person name="Adams M.D."/>
            <person name="Hickey E.K."/>
            <person name="Berg D.E."/>
            <person name="Gocayne J.D."/>
            <person name="Utterback T.R."/>
            <person name="Peterson J.D."/>
            <person name="Kelley J.M."/>
            <person name="Karp P.D."/>
            <person name="Smith H.O."/>
            <person name="Fraser C.M."/>
            <person name="Venter J.C."/>
        </authorList>
    </citation>
    <scope>NUCLEOTIDE SEQUENCE [LARGE SCALE GENOMIC DNA]</scope>
    <source>
        <strain evidence="11">ATCC 700392 / 26695</strain>
    </source>
</reference>
<evidence type="ECO:0000256" key="1">
    <source>
        <dbReference type="ARBA" id="ARBA00008919"/>
    </source>
</evidence>
<dbReference type="SMR" id="O25366"/>
<gene>
    <name evidence="10" type="ordered locus">HP_0651</name>
</gene>
<dbReference type="GO" id="GO:0005737">
    <property type="term" value="C:cytoplasm"/>
    <property type="evidence" value="ECO:0007669"/>
    <property type="project" value="UniProtKB-SubCell"/>
</dbReference>
<dbReference type="SUPFAM" id="SSF53756">
    <property type="entry name" value="UDP-Glycosyltransferase/glycogen phosphorylase"/>
    <property type="match status" value="1"/>
</dbReference>
<keyword evidence="7" id="KW-0175">Coiled coil</keyword>
<feature type="domain" description="Fucosyltransferase C-terminal" evidence="8">
    <location>
        <begin position="183"/>
        <end position="307"/>
    </location>
</feature>
<feature type="binding site" evidence="5">
    <location>
        <position position="196"/>
    </location>
    <ligand>
        <name>substrate</name>
    </ligand>
</feature>
<evidence type="ECO:0000313" key="10">
    <source>
        <dbReference type="EMBL" id="AAD07710.1"/>
    </source>
</evidence>
<comment type="subunit">
    <text evidence="4">Homodimer.</text>
</comment>
<proteinExistence type="inferred from homology"/>
<dbReference type="Pfam" id="PF18025">
    <property type="entry name" value="FucT_N"/>
    <property type="match status" value="1"/>
</dbReference>
<dbReference type="InterPro" id="IPR001503">
    <property type="entry name" value="Glyco_trans_10"/>
</dbReference>
<dbReference type="GO" id="GO:0016020">
    <property type="term" value="C:membrane"/>
    <property type="evidence" value="ECO:0007669"/>
    <property type="project" value="UniProtKB-SubCell"/>
</dbReference>
<evidence type="ECO:0000256" key="7">
    <source>
        <dbReference type="SAM" id="Coils"/>
    </source>
</evidence>
<protein>
    <recommendedName>
        <fullName evidence="4">Alpha-(1,3)-fucosyltransferase</fullName>
        <ecNumber evidence="4">2.4.1.152</ecNumber>
    </recommendedName>
    <alternativeName>
        <fullName evidence="4">4-galactosyl-N-acetylglucosaminide 3-alpha-L-fucosyltransferase</fullName>
    </alternativeName>
</protein>
<feature type="coiled-coil region" evidence="7">
    <location>
        <begin position="364"/>
        <end position="440"/>
    </location>
</feature>
<dbReference type="PANTHER" id="PTHR11929">
    <property type="entry name" value="ALPHA- 1,3 -FUCOSYLTRANSFERASE"/>
    <property type="match status" value="1"/>
</dbReference>
<dbReference type="IntAct" id="O25366">
    <property type="interactions" value="3"/>
</dbReference>
<dbReference type="Proteomes" id="UP000000429">
    <property type="component" value="Chromosome"/>
</dbReference>
<dbReference type="UniPathway" id="UPA00301"/>
<dbReference type="PaxDb" id="85962-C694_03365"/>
<feature type="domain" description="Alpha-(1,3)-fucosyltransferase FucT N-terminal" evidence="9">
    <location>
        <begin position="44"/>
        <end position="127"/>
    </location>
</feature>
<dbReference type="InterPro" id="IPR016646">
    <property type="entry name" value="Alpha-1_3/4-FUT_helico"/>
</dbReference>
<dbReference type="CAZy" id="GT10">
    <property type="family name" value="Glycosyltransferase Family 10"/>
</dbReference>
<evidence type="ECO:0000256" key="4">
    <source>
        <dbReference type="PIRNR" id="PIRNR016150"/>
    </source>
</evidence>
<dbReference type="eggNOG" id="ENOG50339ZY">
    <property type="taxonomic scope" value="Bacteria"/>
</dbReference>
<dbReference type="PIRSF" id="PIRSF016150">
    <property type="entry name" value="Alpha1_3/4FUT_helico"/>
    <property type="match status" value="1"/>
</dbReference>
<evidence type="ECO:0000256" key="6">
    <source>
        <dbReference type="PIRSR" id="PIRSR016150-51"/>
    </source>
</evidence>
<dbReference type="InterPro" id="IPR038577">
    <property type="entry name" value="GT10-like_C_sf"/>
</dbReference>
<dbReference type="GO" id="GO:0017083">
    <property type="term" value="F:4-galactosyl-N-acetylglucosaminide 3-alpha-L-fucosyltransferase activity"/>
    <property type="evidence" value="ECO:0007669"/>
    <property type="project" value="UniProtKB-UniRule"/>
</dbReference>
<feature type="binding site" evidence="5">
    <location>
        <begin position="247"/>
        <end position="251"/>
    </location>
    <ligand>
        <name>substrate</name>
    </ligand>
</feature>
<feature type="site" description="Important for catalytic activity" evidence="6">
    <location>
        <position position="96"/>
    </location>
</feature>
<comment type="catalytic activity">
    <reaction evidence="4">
        <text>a beta-D-galactosyl-(1-&gt;4)-N-acetyl-beta-D-glucosaminyl derivative + GDP-beta-L-fucose = a beta-D-galactosyl-(1-&gt;4)-[alpha-L-fucosyl-(1-&gt;3)]-N-acetyl-beta-D-glucosaminyl derivative + GDP + H(+)</text>
        <dbReference type="Rhea" id="RHEA:14257"/>
        <dbReference type="ChEBI" id="CHEBI:15378"/>
        <dbReference type="ChEBI" id="CHEBI:57273"/>
        <dbReference type="ChEBI" id="CHEBI:58189"/>
        <dbReference type="ChEBI" id="CHEBI:133507"/>
        <dbReference type="ChEBI" id="CHEBI:137941"/>
        <dbReference type="EC" id="2.4.1.152"/>
    </reaction>
</comment>
<dbReference type="STRING" id="85962.HP_0651"/>
<feature type="binding site" evidence="5">
    <location>
        <position position="241"/>
    </location>
    <ligand>
        <name>substrate</name>
    </ligand>
</feature>
<dbReference type="EnsemblBacteria" id="AAD07710">
    <property type="protein sequence ID" value="AAD07710"/>
    <property type="gene ID" value="HP_0651"/>
</dbReference>
<evidence type="ECO:0000256" key="2">
    <source>
        <dbReference type="ARBA" id="ARBA00022676"/>
    </source>
</evidence>
<dbReference type="AlphaFoldDB" id="O25366"/>
<feature type="binding site" evidence="5">
    <location>
        <begin position="187"/>
        <end position="190"/>
    </location>
    <ligand>
        <name>substrate</name>
    </ligand>
</feature>
<dbReference type="Gene3D" id="3.40.50.11660">
    <property type="entry name" value="Glycosyl transferase family 10, C-terminal domain"/>
    <property type="match status" value="1"/>
</dbReference>
<dbReference type="Gene3D" id="1.20.5.400">
    <property type="match status" value="1"/>
</dbReference>
<dbReference type="PIR" id="C64601">
    <property type="entry name" value="C64601"/>
</dbReference>
<comment type="subcellular location">
    <subcellularLocation>
        <location evidence="4">Membrane</location>
        <topology evidence="4">Peripheral membrane protein</topology>
    </subcellularLocation>
    <subcellularLocation>
        <location evidence="4">Cytoplasm</location>
    </subcellularLocation>
    <text evidence="4">Predominantly localizes at the membrane.</text>
</comment>
<dbReference type="KEGG" id="heo:C694_03365"/>
<keyword evidence="4" id="KW-0963">Cytoplasm</keyword>
<dbReference type="BRENDA" id="2.4.1.152">
    <property type="organism ID" value="2604"/>
</dbReference>
<dbReference type="MINT" id="O25366"/>
<keyword evidence="3 4" id="KW-0808">Transferase</keyword>
<dbReference type="GO" id="GO:0009103">
    <property type="term" value="P:lipopolysaccharide biosynthetic process"/>
    <property type="evidence" value="ECO:0007669"/>
    <property type="project" value="UniProtKB-UniRule"/>
</dbReference>
<accession>O25366</accession>
<keyword evidence="2 4" id="KW-0328">Glycosyltransferase</keyword>
<evidence type="ECO:0000256" key="5">
    <source>
        <dbReference type="PIRSR" id="PIRSR016150-50"/>
    </source>
</evidence>
<keyword evidence="11" id="KW-1185">Reference proteome</keyword>
<comment type="similarity">
    <text evidence="1 4">Belongs to the glycosyltransferase 10 family.</text>
</comment>
<dbReference type="InterPro" id="IPR055270">
    <property type="entry name" value="Glyco_tran_10_C"/>
</dbReference>
<dbReference type="DIP" id="DIP-3531N"/>
<dbReference type="EMBL" id="AE000511">
    <property type="protein sequence ID" value="AAD07710.1"/>
    <property type="molecule type" value="Genomic_DNA"/>
</dbReference>
<feature type="binding site" evidence="5">
    <location>
        <position position="95"/>
    </location>
    <ligand>
        <name>substrate</name>
    </ligand>
</feature>
<evidence type="ECO:0000256" key="3">
    <source>
        <dbReference type="ARBA" id="ARBA00022679"/>
    </source>
</evidence>
<evidence type="ECO:0000259" key="8">
    <source>
        <dbReference type="Pfam" id="PF00852"/>
    </source>
</evidence>
<evidence type="ECO:0000259" key="9">
    <source>
        <dbReference type="Pfam" id="PF18025"/>
    </source>
</evidence>
<dbReference type="EC" id="2.4.1.152" evidence="4"/>
<dbReference type="InParanoid" id="O25366"/>
<dbReference type="GO" id="GO:0042806">
    <property type="term" value="F:fucose binding"/>
    <property type="evidence" value="ECO:0007669"/>
    <property type="project" value="UniProtKB-UniRule"/>
</dbReference>
<dbReference type="KEGG" id="hpy:HP_0651"/>
<comment type="pathway">
    <text evidence="4">Lipopolysaccharide biosynthesis; LPS oligosaccharide biosynthesis.</text>
</comment>